<feature type="domain" description="ABC transporter" evidence="9">
    <location>
        <begin position="4"/>
        <end position="237"/>
    </location>
</feature>
<reference evidence="10" key="1">
    <citation type="submission" date="2020-08" db="EMBL/GenBank/DDBJ databases">
        <title>Genome public.</title>
        <authorList>
            <person name="Liu C."/>
            <person name="Sun Q."/>
        </authorList>
    </citation>
    <scope>NUCLEOTIDE SEQUENCE</scope>
    <source>
        <strain evidence="10">NSJ-55</strain>
    </source>
</reference>
<evidence type="ECO:0000256" key="4">
    <source>
        <dbReference type="ARBA" id="ARBA00022475"/>
    </source>
</evidence>
<dbReference type="GO" id="GO:0005524">
    <property type="term" value="F:ATP binding"/>
    <property type="evidence" value="ECO:0007669"/>
    <property type="project" value="UniProtKB-KW"/>
</dbReference>
<evidence type="ECO:0000259" key="9">
    <source>
        <dbReference type="PROSITE" id="PS50893"/>
    </source>
</evidence>
<evidence type="ECO:0000313" key="10">
    <source>
        <dbReference type="EMBL" id="MBC5689530.1"/>
    </source>
</evidence>
<accession>A0A923LIS8</accession>
<dbReference type="SMART" id="SM00382">
    <property type="entry name" value="AAA"/>
    <property type="match status" value="1"/>
</dbReference>
<name>A0A923LIS8_9FIRM</name>
<organism evidence="10 11">
    <name type="scientific">Mediterraneibacter hominis</name>
    <dbReference type="NCBI Taxonomy" id="2763054"/>
    <lineage>
        <taxon>Bacteria</taxon>
        <taxon>Bacillati</taxon>
        <taxon>Bacillota</taxon>
        <taxon>Clostridia</taxon>
        <taxon>Lachnospirales</taxon>
        <taxon>Lachnospiraceae</taxon>
        <taxon>Mediterraneibacter</taxon>
    </lineage>
</organism>
<comment type="caution">
    <text evidence="10">The sequence shown here is derived from an EMBL/GenBank/DDBJ whole genome shotgun (WGS) entry which is preliminary data.</text>
</comment>
<dbReference type="Gene3D" id="3.40.50.300">
    <property type="entry name" value="P-loop containing nucleotide triphosphate hydrolases"/>
    <property type="match status" value="1"/>
</dbReference>
<evidence type="ECO:0000256" key="3">
    <source>
        <dbReference type="ARBA" id="ARBA00022448"/>
    </source>
</evidence>
<dbReference type="InterPro" id="IPR003439">
    <property type="entry name" value="ABC_transporter-like_ATP-bd"/>
</dbReference>
<keyword evidence="5" id="KW-0547">Nucleotide-binding</keyword>
<gene>
    <name evidence="10" type="ORF">H8S37_11430</name>
</gene>
<evidence type="ECO:0000256" key="2">
    <source>
        <dbReference type="ARBA" id="ARBA00005417"/>
    </source>
</evidence>
<keyword evidence="6 10" id="KW-0067">ATP-binding</keyword>
<dbReference type="Proteomes" id="UP000652477">
    <property type="component" value="Unassembled WGS sequence"/>
</dbReference>
<dbReference type="GO" id="GO:0043190">
    <property type="term" value="C:ATP-binding cassette (ABC) transporter complex"/>
    <property type="evidence" value="ECO:0007669"/>
    <property type="project" value="TreeGrafter"/>
</dbReference>
<dbReference type="GO" id="GO:0042626">
    <property type="term" value="F:ATPase-coupled transmembrane transporter activity"/>
    <property type="evidence" value="ECO:0007669"/>
    <property type="project" value="TreeGrafter"/>
</dbReference>
<evidence type="ECO:0000256" key="8">
    <source>
        <dbReference type="ARBA" id="ARBA00023136"/>
    </source>
</evidence>
<dbReference type="AlphaFoldDB" id="A0A923LIS8"/>
<keyword evidence="11" id="KW-1185">Reference proteome</keyword>
<dbReference type="InterPro" id="IPR027417">
    <property type="entry name" value="P-loop_NTPase"/>
</dbReference>
<dbReference type="InterPro" id="IPR003593">
    <property type="entry name" value="AAA+_ATPase"/>
</dbReference>
<evidence type="ECO:0000256" key="5">
    <source>
        <dbReference type="ARBA" id="ARBA00022741"/>
    </source>
</evidence>
<keyword evidence="4" id="KW-1003">Cell membrane</keyword>
<evidence type="ECO:0000256" key="6">
    <source>
        <dbReference type="ARBA" id="ARBA00022840"/>
    </source>
</evidence>
<sequence length="270" mass="30359">MKDILFQNVSFSYPDSGSVLEHIDLKINGGEQIALIGHNGAGKSTLAKLINRLLSPTDGNVWIGDMNTKEYTAAKIAHHVGYVFQNPDDQIFHPSVEKEVGFCRKIVRQKGQNVRAQIDAALHITGMEKYRTKNPFELPLSLRRFVAMASVLAMDPDIFIFDEPTAGQDLAGRNTLINIFRDLKEKKKTVIVISHDMEFVFENFDKFIVMANKGILFFGTRKEAFQTPQLFKKAGLEPPGILRLCRHLGIEAADVETAARQIYDKWVGLP</sequence>
<dbReference type="EMBL" id="JACOPF010000002">
    <property type="protein sequence ID" value="MBC5689530.1"/>
    <property type="molecule type" value="Genomic_DNA"/>
</dbReference>
<dbReference type="RefSeq" id="WP_186876195.1">
    <property type="nucleotide sequence ID" value="NZ_JACOPF010000002.1"/>
</dbReference>
<dbReference type="CDD" id="cd03225">
    <property type="entry name" value="ABC_cobalt_CbiO_domain1"/>
    <property type="match status" value="1"/>
</dbReference>
<dbReference type="InterPro" id="IPR015856">
    <property type="entry name" value="ABC_transpr_CbiO/EcfA_su"/>
</dbReference>
<keyword evidence="7" id="KW-1278">Translocase</keyword>
<protein>
    <submittedName>
        <fullName evidence="10">ABC transporter ATP-binding protein</fullName>
    </submittedName>
</protein>
<comment type="similarity">
    <text evidence="2">Belongs to the ABC transporter superfamily.</text>
</comment>
<comment type="subcellular location">
    <subcellularLocation>
        <location evidence="1">Cell membrane</location>
        <topology evidence="1">Peripheral membrane protein</topology>
    </subcellularLocation>
</comment>
<dbReference type="PROSITE" id="PS50893">
    <property type="entry name" value="ABC_TRANSPORTER_2"/>
    <property type="match status" value="1"/>
</dbReference>
<dbReference type="FunFam" id="3.40.50.300:FF:000224">
    <property type="entry name" value="Energy-coupling factor transporter ATP-binding protein EcfA"/>
    <property type="match status" value="1"/>
</dbReference>
<dbReference type="SUPFAM" id="SSF52540">
    <property type="entry name" value="P-loop containing nucleoside triphosphate hydrolases"/>
    <property type="match status" value="1"/>
</dbReference>
<dbReference type="InterPro" id="IPR050095">
    <property type="entry name" value="ECF_ABC_transporter_ATP-bd"/>
</dbReference>
<dbReference type="PANTHER" id="PTHR43553">
    <property type="entry name" value="HEAVY METAL TRANSPORTER"/>
    <property type="match status" value="1"/>
</dbReference>
<evidence type="ECO:0000313" key="11">
    <source>
        <dbReference type="Proteomes" id="UP000652477"/>
    </source>
</evidence>
<keyword evidence="3" id="KW-0813">Transport</keyword>
<dbReference type="Pfam" id="PF00005">
    <property type="entry name" value="ABC_tran"/>
    <property type="match status" value="1"/>
</dbReference>
<dbReference type="GO" id="GO:0016887">
    <property type="term" value="F:ATP hydrolysis activity"/>
    <property type="evidence" value="ECO:0007669"/>
    <property type="project" value="InterPro"/>
</dbReference>
<keyword evidence="8" id="KW-0472">Membrane</keyword>
<evidence type="ECO:0000256" key="1">
    <source>
        <dbReference type="ARBA" id="ARBA00004202"/>
    </source>
</evidence>
<evidence type="ECO:0000256" key="7">
    <source>
        <dbReference type="ARBA" id="ARBA00022967"/>
    </source>
</evidence>
<proteinExistence type="inferred from homology"/>